<dbReference type="OrthoDB" id="3396880at2"/>
<dbReference type="PANTHER" id="PTHR11780">
    <property type="entry name" value="NADH-UBIQUINONE OXIDOREDUCTASE FLAVOPROTEIN 1 NDUFV1"/>
    <property type="match status" value="1"/>
</dbReference>
<reference evidence="12" key="1">
    <citation type="submission" date="2016-10" db="EMBL/GenBank/DDBJ databases">
        <authorList>
            <person name="Varghese N."/>
            <person name="Submissions S."/>
        </authorList>
    </citation>
    <scope>NUCLEOTIDE SEQUENCE [LARGE SCALE GENOMIC DNA]</scope>
    <source>
        <strain evidence="12">DSM 43163</strain>
    </source>
</reference>
<dbReference type="Gene3D" id="1.20.1440.230">
    <property type="entry name" value="NADH-ubiquinone oxidoreductase 51kDa subunit, iron-sulphur binding domain"/>
    <property type="match status" value="1"/>
</dbReference>
<evidence type="ECO:0000256" key="3">
    <source>
        <dbReference type="ARBA" id="ARBA00007523"/>
    </source>
</evidence>
<evidence type="ECO:0000313" key="12">
    <source>
        <dbReference type="Proteomes" id="UP000236723"/>
    </source>
</evidence>
<comment type="cofactor">
    <cofactor evidence="2">
        <name>[4Fe-4S] cluster</name>
        <dbReference type="ChEBI" id="CHEBI:49883"/>
    </cofactor>
</comment>
<dbReference type="Gene3D" id="3.10.20.600">
    <property type="match status" value="1"/>
</dbReference>
<dbReference type="PANTHER" id="PTHR11780:SF10">
    <property type="entry name" value="NADH DEHYDROGENASE [UBIQUINONE] FLAVOPROTEIN 1, MITOCHONDRIAL"/>
    <property type="match status" value="1"/>
</dbReference>
<evidence type="ECO:0000256" key="1">
    <source>
        <dbReference type="ARBA" id="ARBA00001917"/>
    </source>
</evidence>
<dbReference type="SUPFAM" id="SSF140490">
    <property type="entry name" value="Nqo1C-terminal domain-like"/>
    <property type="match status" value="1"/>
</dbReference>
<evidence type="ECO:0000256" key="2">
    <source>
        <dbReference type="ARBA" id="ARBA00001966"/>
    </source>
</evidence>
<dbReference type="GO" id="GO:0045333">
    <property type="term" value="P:cellular respiration"/>
    <property type="evidence" value="ECO:0007669"/>
    <property type="project" value="TreeGrafter"/>
</dbReference>
<dbReference type="InterPro" id="IPR037207">
    <property type="entry name" value="Nuop51_4Fe4S-bd_sf"/>
</dbReference>
<keyword evidence="5" id="KW-0285">Flavoprotein</keyword>
<keyword evidence="8" id="KW-0408">Iron</keyword>
<evidence type="ECO:0000256" key="6">
    <source>
        <dbReference type="ARBA" id="ARBA00022643"/>
    </source>
</evidence>
<dbReference type="RefSeq" id="WP_103942550.1">
    <property type="nucleotide sequence ID" value="NZ_FNVO01000018.1"/>
</dbReference>
<evidence type="ECO:0000256" key="9">
    <source>
        <dbReference type="ARBA" id="ARBA00023014"/>
    </source>
</evidence>
<dbReference type="Pfam" id="PF01512">
    <property type="entry name" value="Complex1_51K"/>
    <property type="match status" value="1"/>
</dbReference>
<dbReference type="GO" id="GO:0051539">
    <property type="term" value="F:4 iron, 4 sulfur cluster binding"/>
    <property type="evidence" value="ECO:0007669"/>
    <property type="project" value="UniProtKB-KW"/>
</dbReference>
<keyword evidence="7" id="KW-0479">Metal-binding</keyword>
<dbReference type="GO" id="GO:0003954">
    <property type="term" value="F:NADH dehydrogenase activity"/>
    <property type="evidence" value="ECO:0007669"/>
    <property type="project" value="TreeGrafter"/>
</dbReference>
<feature type="domain" description="NADH-ubiquinone oxidoreductase 51kDa subunit iron-sulphur binding" evidence="10">
    <location>
        <begin position="328"/>
        <end position="373"/>
    </location>
</feature>
<organism evidence="11 12">
    <name type="scientific">Thermomonospora echinospora</name>
    <dbReference type="NCBI Taxonomy" id="1992"/>
    <lineage>
        <taxon>Bacteria</taxon>
        <taxon>Bacillati</taxon>
        <taxon>Actinomycetota</taxon>
        <taxon>Actinomycetes</taxon>
        <taxon>Streptosporangiales</taxon>
        <taxon>Thermomonosporaceae</taxon>
        <taxon>Thermomonospora</taxon>
    </lineage>
</organism>
<keyword evidence="9" id="KW-0411">Iron-sulfur</keyword>
<dbReference type="SUPFAM" id="SSF54862">
    <property type="entry name" value="4Fe-4S ferredoxins"/>
    <property type="match status" value="1"/>
</dbReference>
<dbReference type="GO" id="GO:0046872">
    <property type="term" value="F:metal ion binding"/>
    <property type="evidence" value="ECO:0007669"/>
    <property type="project" value="UniProtKB-KW"/>
</dbReference>
<gene>
    <name evidence="11" type="ORF">SAMN04489712_11849</name>
</gene>
<evidence type="ECO:0000256" key="5">
    <source>
        <dbReference type="ARBA" id="ARBA00022630"/>
    </source>
</evidence>
<dbReference type="Gene3D" id="3.40.50.11540">
    <property type="entry name" value="NADH-ubiquinone oxidoreductase 51kDa subunit"/>
    <property type="match status" value="1"/>
</dbReference>
<comment type="similarity">
    <text evidence="3">Belongs to the complex I 51 kDa subunit family.</text>
</comment>
<keyword evidence="6" id="KW-0288">FMN</keyword>
<dbReference type="InterPro" id="IPR011538">
    <property type="entry name" value="Nuo51_FMN-bd"/>
</dbReference>
<dbReference type="AlphaFoldDB" id="A0A1H6DK00"/>
<dbReference type="Pfam" id="PF10589">
    <property type="entry name" value="NADH_4Fe-4S"/>
    <property type="match status" value="1"/>
</dbReference>
<protein>
    <submittedName>
        <fullName evidence="11">NADH:ubiquinone oxidoreductase, NADH-binding subunit (Chain F)</fullName>
    </submittedName>
</protein>
<name>A0A1H6DK00_9ACTN</name>
<dbReference type="Gene3D" id="3.30.70.20">
    <property type="match status" value="1"/>
</dbReference>
<evidence type="ECO:0000256" key="4">
    <source>
        <dbReference type="ARBA" id="ARBA00022485"/>
    </source>
</evidence>
<dbReference type="Proteomes" id="UP000236723">
    <property type="component" value="Unassembled WGS sequence"/>
</dbReference>
<dbReference type="InterPro" id="IPR050837">
    <property type="entry name" value="ComplexI_51kDa_subunit"/>
</dbReference>
<dbReference type="SUPFAM" id="SSF142019">
    <property type="entry name" value="Nqo1 FMN-binding domain-like"/>
    <property type="match status" value="1"/>
</dbReference>
<dbReference type="InterPro" id="IPR037225">
    <property type="entry name" value="Nuo51_FMN-bd_sf"/>
</dbReference>
<sequence length="509" mass="53641">MTAVSIVTIGSPRLTMGFDRFDRIDLDRHRALHGALSVPGLEELMKITEAVDLRGRGGAAFPFARKLMAVAKRVDLPKDDTDGFLLPGEEDDRWRWRGGPQAVIVVNGSEGEPGSQKDKVLLTRNPHLVLDGAQIAATALGTRDIVVAIESETAARSMRAAIAERRMPAEVVRLPERFISGESGAVVRAINGETPIPPGRKVRAAESGVDGRPTLLSNTETFAQLAVLASLGPDLYSSAGTESEPGTTLLTVGGSTVVECTLGTPLAAVFAQCGVQPGQGVLVGGYHGEWITPEAVRTAVVSRAGFQAVGGSLGAGIILPLPEGTCPLKEVARIASYMAGQSAGQCGPCRLGLPDLYRSIESLVDGSGSPELVRRAAGIGRGRGACSHPDGTARFALSALNTFARDIEIHQLNGDCGQPCFGVLPLPVPSGGEMKIAIDWSRCQGHGLCAYLVPELVQLDRYGYPVVLDAEIPSWMETDAQRAVAMCPALALRLVPVMAKQGGKRPNRQ</sequence>
<evidence type="ECO:0000313" key="11">
    <source>
        <dbReference type="EMBL" id="SEG85630.1"/>
    </source>
</evidence>
<comment type="cofactor">
    <cofactor evidence="1">
        <name>FMN</name>
        <dbReference type="ChEBI" id="CHEBI:58210"/>
    </cofactor>
</comment>
<dbReference type="SMART" id="SM00928">
    <property type="entry name" value="NADH_4Fe-4S"/>
    <property type="match status" value="1"/>
</dbReference>
<proteinExistence type="inferred from homology"/>
<keyword evidence="11" id="KW-0830">Ubiquinone</keyword>
<keyword evidence="4" id="KW-0004">4Fe-4S</keyword>
<dbReference type="Pfam" id="PF13459">
    <property type="entry name" value="Fer4_15"/>
    <property type="match status" value="1"/>
</dbReference>
<keyword evidence="12" id="KW-1185">Reference proteome</keyword>
<accession>A0A1H6DK00</accession>
<dbReference type="InterPro" id="IPR019575">
    <property type="entry name" value="Nuop51_4Fe4S-bd"/>
</dbReference>
<evidence type="ECO:0000259" key="10">
    <source>
        <dbReference type="SMART" id="SM00928"/>
    </source>
</evidence>
<dbReference type="EMBL" id="FNVO01000018">
    <property type="protein sequence ID" value="SEG85630.1"/>
    <property type="molecule type" value="Genomic_DNA"/>
</dbReference>
<evidence type="ECO:0000256" key="8">
    <source>
        <dbReference type="ARBA" id="ARBA00023004"/>
    </source>
</evidence>
<evidence type="ECO:0000256" key="7">
    <source>
        <dbReference type="ARBA" id="ARBA00022723"/>
    </source>
</evidence>